<evidence type="ECO:0000313" key="11">
    <source>
        <dbReference type="EMBL" id="EMS22129.1"/>
    </source>
</evidence>
<dbReference type="Pfam" id="PF12542">
    <property type="entry name" value="CWC25"/>
    <property type="match status" value="1"/>
</dbReference>
<evidence type="ECO:0000256" key="3">
    <source>
        <dbReference type="ARBA" id="ARBA00022664"/>
    </source>
</evidence>
<reference evidence="11 12" key="1">
    <citation type="journal article" date="2012" name="Nat. Commun.">
        <title>A multi-omic map of the lipid-producing yeast Rhodosporidium toruloides.</title>
        <authorList>
            <person name="Zhu Z."/>
            <person name="Zhang S."/>
            <person name="Liu H."/>
            <person name="Shen H."/>
            <person name="Lin X."/>
            <person name="Yang F."/>
            <person name="Zhou Y.J."/>
            <person name="Jin G."/>
            <person name="Ye M."/>
            <person name="Zou H."/>
            <person name="Zou H."/>
            <person name="Zhao Z.K."/>
        </authorList>
    </citation>
    <scope>NUCLEOTIDE SEQUENCE [LARGE SCALE GENOMIC DNA]</scope>
    <source>
        <strain evidence="11 12">NP11</strain>
    </source>
</reference>
<evidence type="ECO:0000256" key="8">
    <source>
        <dbReference type="SAM" id="Coils"/>
    </source>
</evidence>
<evidence type="ECO:0000256" key="4">
    <source>
        <dbReference type="ARBA" id="ARBA00022728"/>
    </source>
</evidence>
<keyword evidence="7" id="KW-0539">Nucleus</keyword>
<keyword evidence="6" id="KW-0508">mRNA splicing</keyword>
<dbReference type="SMART" id="SM01083">
    <property type="entry name" value="Cir_N"/>
    <property type="match status" value="1"/>
</dbReference>
<dbReference type="EMBL" id="KB722652">
    <property type="protein sequence ID" value="EMS22129.1"/>
    <property type="molecule type" value="Genomic_DNA"/>
</dbReference>
<dbReference type="HOGENOM" id="CLU_025093_0_0_1"/>
<comment type="subcellular location">
    <subcellularLocation>
        <location evidence="1">Nucleus</location>
    </subcellularLocation>
</comment>
<feature type="compositionally biased region" description="Basic and acidic residues" evidence="9">
    <location>
        <begin position="180"/>
        <end position="221"/>
    </location>
</feature>
<sequence length="328" mass="37142">MGGGDLNMKKSWHTGTFANQERVWKKEREALEERKKLQQLQKELEQERAVQELQRLQEAAGGKKRDERVDWMYAAPAEGNGPNPDELEAYLLGKKRVDKLLKGNEEKLLAQPTEEVPGGSFQSLQNANTSRDTASKIREDPMLAIKRQEQLQYEKMMKDPRKRRELREAREALLGGGKSVRREGAGEGESKEERRARKEARRAEKEARSASDRRHHDDDRHRSSRRSHRDDPDEAARKAALAARLEAMQSSAASLSASRAERLSKLEAEDRASHEREERERKERGRAGDGVGPGFIAKAQGVVYGGGMDLGERMRRSGRVGLVGDRDD</sequence>
<evidence type="ECO:0000256" key="9">
    <source>
        <dbReference type="SAM" id="MobiDB-lite"/>
    </source>
</evidence>
<dbReference type="InterPro" id="IPR051376">
    <property type="entry name" value="CWC25_splicing_factor"/>
</dbReference>
<name>M7XE83_RHOT1</name>
<dbReference type="GO" id="GO:0000398">
    <property type="term" value="P:mRNA splicing, via spliceosome"/>
    <property type="evidence" value="ECO:0007669"/>
    <property type="project" value="TreeGrafter"/>
</dbReference>
<evidence type="ECO:0000259" key="10">
    <source>
        <dbReference type="SMART" id="SM01083"/>
    </source>
</evidence>
<evidence type="ECO:0000256" key="2">
    <source>
        <dbReference type="ARBA" id="ARBA00006695"/>
    </source>
</evidence>
<feature type="coiled-coil region" evidence="8">
    <location>
        <begin position="23"/>
        <end position="59"/>
    </location>
</feature>
<dbReference type="GO" id="GO:0005684">
    <property type="term" value="C:U2-type spliceosomal complex"/>
    <property type="evidence" value="ECO:0007669"/>
    <property type="project" value="TreeGrafter"/>
</dbReference>
<feature type="domain" description="CBF1-interacting co-repressor CIR N-terminal" evidence="10">
    <location>
        <begin position="11"/>
        <end position="47"/>
    </location>
</feature>
<dbReference type="InterPro" id="IPR022209">
    <property type="entry name" value="CWC25"/>
</dbReference>
<dbReference type="GeneID" id="27364896"/>
<evidence type="ECO:0000313" key="12">
    <source>
        <dbReference type="Proteomes" id="UP000016926"/>
    </source>
</evidence>
<dbReference type="Proteomes" id="UP000016926">
    <property type="component" value="Unassembled WGS sequence"/>
</dbReference>
<evidence type="ECO:0000256" key="5">
    <source>
        <dbReference type="ARBA" id="ARBA00023054"/>
    </source>
</evidence>
<dbReference type="RefSeq" id="XP_016273248.1">
    <property type="nucleotide sequence ID" value="XM_016414567.1"/>
</dbReference>
<comment type="similarity">
    <text evidence="2">Belongs to the CWC25 family.</text>
</comment>
<protein>
    <submittedName>
        <fullName evidence="11">Pre-mRNA-splicing factor CWC25</fullName>
    </submittedName>
</protein>
<feature type="compositionally biased region" description="Basic and acidic residues" evidence="9">
    <location>
        <begin position="259"/>
        <end position="287"/>
    </location>
</feature>
<evidence type="ECO:0000256" key="6">
    <source>
        <dbReference type="ARBA" id="ARBA00023187"/>
    </source>
</evidence>
<dbReference type="InterPro" id="IPR019339">
    <property type="entry name" value="CIR_N_dom"/>
</dbReference>
<dbReference type="AlphaFoldDB" id="M7XE83"/>
<dbReference type="PANTHER" id="PTHR16196:SF0">
    <property type="entry name" value="PRE-MRNA-SPLICING FACTOR CWC25 HOMOLOG"/>
    <property type="match status" value="1"/>
</dbReference>
<feature type="compositionally biased region" description="Polar residues" evidence="9">
    <location>
        <begin position="120"/>
        <end position="132"/>
    </location>
</feature>
<feature type="compositionally biased region" description="Low complexity" evidence="9">
    <location>
        <begin position="238"/>
        <end position="258"/>
    </location>
</feature>
<evidence type="ECO:0000256" key="1">
    <source>
        <dbReference type="ARBA" id="ARBA00004123"/>
    </source>
</evidence>
<organism evidence="11 12">
    <name type="scientific">Rhodotorula toruloides (strain NP11)</name>
    <name type="common">Yeast</name>
    <name type="synonym">Rhodosporidium toruloides</name>
    <dbReference type="NCBI Taxonomy" id="1130832"/>
    <lineage>
        <taxon>Eukaryota</taxon>
        <taxon>Fungi</taxon>
        <taxon>Dikarya</taxon>
        <taxon>Basidiomycota</taxon>
        <taxon>Pucciniomycotina</taxon>
        <taxon>Microbotryomycetes</taxon>
        <taxon>Sporidiobolales</taxon>
        <taxon>Sporidiobolaceae</taxon>
        <taxon>Rhodotorula</taxon>
    </lineage>
</organism>
<keyword evidence="5 8" id="KW-0175">Coiled coil</keyword>
<keyword evidence="12" id="KW-1185">Reference proteome</keyword>
<feature type="region of interest" description="Disordered" evidence="9">
    <location>
        <begin position="108"/>
        <end position="296"/>
    </location>
</feature>
<keyword evidence="4" id="KW-0747">Spliceosome</keyword>
<feature type="compositionally biased region" description="Basic and acidic residues" evidence="9">
    <location>
        <begin position="228"/>
        <end position="237"/>
    </location>
</feature>
<dbReference type="PANTHER" id="PTHR16196">
    <property type="entry name" value="CELL CYCLE CONTROL PROTEIN CWF25"/>
    <property type="match status" value="1"/>
</dbReference>
<feature type="compositionally biased region" description="Basic and acidic residues" evidence="9">
    <location>
        <begin position="133"/>
        <end position="149"/>
    </location>
</feature>
<accession>M7XE83</accession>
<proteinExistence type="inferred from homology"/>
<keyword evidence="3" id="KW-0507">mRNA processing</keyword>
<dbReference type="Pfam" id="PF10197">
    <property type="entry name" value="Cir_N"/>
    <property type="match status" value="1"/>
</dbReference>
<dbReference type="eggNOG" id="KOG3869">
    <property type="taxonomic scope" value="Eukaryota"/>
</dbReference>
<evidence type="ECO:0000256" key="7">
    <source>
        <dbReference type="ARBA" id="ARBA00023242"/>
    </source>
</evidence>
<dbReference type="OrthoDB" id="21123at2759"/>
<gene>
    <name evidence="11" type="ORF">RHTO_00883</name>
</gene>